<dbReference type="InterPro" id="IPR001680">
    <property type="entry name" value="WD40_rpt"/>
</dbReference>
<dbReference type="EMBL" id="DYDO01000001">
    <property type="protein sequence ID" value="DBA32247.1"/>
    <property type="molecule type" value="Genomic_DNA"/>
</dbReference>
<dbReference type="PROSITE" id="PS50294">
    <property type="entry name" value="WD_REPEATS_REGION"/>
    <property type="match status" value="3"/>
</dbReference>
<feature type="repeat" description="WD" evidence="3">
    <location>
        <begin position="365"/>
        <end position="406"/>
    </location>
</feature>
<evidence type="ECO:0000256" key="2">
    <source>
        <dbReference type="ARBA" id="ARBA00022737"/>
    </source>
</evidence>
<keyword evidence="2" id="KW-0677">Repeat</keyword>
<accession>A0AAV3AZ24</accession>
<reference evidence="5" key="1">
    <citation type="thesis" date="2020" institute="ProQuest LLC" country="789 East Eisenhower Parkway, Ann Arbor, MI, USA">
        <title>Comparative Genomics and Chromosome Evolution.</title>
        <authorList>
            <person name="Mudd A.B."/>
        </authorList>
    </citation>
    <scope>NUCLEOTIDE SEQUENCE</scope>
    <source>
        <strain evidence="5">1538</strain>
        <tissue evidence="5">Blood</tissue>
    </source>
</reference>
<dbReference type="Gene3D" id="2.130.10.10">
    <property type="entry name" value="YVTN repeat-like/Quinoprotein amine dehydrogenase"/>
    <property type="match status" value="2"/>
</dbReference>
<organism evidence="5 6">
    <name type="scientific">Pyxicephalus adspersus</name>
    <name type="common">African bullfrog</name>
    <dbReference type="NCBI Taxonomy" id="30357"/>
    <lineage>
        <taxon>Eukaryota</taxon>
        <taxon>Metazoa</taxon>
        <taxon>Chordata</taxon>
        <taxon>Craniata</taxon>
        <taxon>Vertebrata</taxon>
        <taxon>Euteleostomi</taxon>
        <taxon>Amphibia</taxon>
        <taxon>Batrachia</taxon>
        <taxon>Anura</taxon>
        <taxon>Neobatrachia</taxon>
        <taxon>Ranoidea</taxon>
        <taxon>Pyxicephalidae</taxon>
        <taxon>Pyxicephalinae</taxon>
        <taxon>Pyxicephalus</taxon>
    </lineage>
</organism>
<dbReference type="CDD" id="cd00200">
    <property type="entry name" value="WD40"/>
    <property type="match status" value="1"/>
</dbReference>
<dbReference type="Pfam" id="PF08614">
    <property type="entry name" value="ATG16"/>
    <property type="match status" value="1"/>
</dbReference>
<dbReference type="AlphaFoldDB" id="A0AAV3AZ24"/>
<feature type="domain" description="Autophagy-related protein 16" evidence="4">
    <location>
        <begin position="15"/>
        <end position="196"/>
    </location>
</feature>
<feature type="repeat" description="WD" evidence="3">
    <location>
        <begin position="503"/>
        <end position="532"/>
    </location>
</feature>
<comment type="similarity">
    <text evidence="1">Belongs to the WD repeat ATG16 family.</text>
</comment>
<evidence type="ECO:0000259" key="4">
    <source>
        <dbReference type="Pfam" id="PF08614"/>
    </source>
</evidence>
<feature type="repeat" description="WD" evidence="3">
    <location>
        <begin position="324"/>
        <end position="358"/>
    </location>
</feature>
<dbReference type="InterPro" id="IPR015943">
    <property type="entry name" value="WD40/YVTN_repeat-like_dom_sf"/>
</dbReference>
<keyword evidence="3" id="KW-0853">WD repeat</keyword>
<protein>
    <recommendedName>
        <fullName evidence="4">Autophagy-related protein 16 domain-containing protein</fullName>
    </recommendedName>
</protein>
<evidence type="ECO:0000313" key="5">
    <source>
        <dbReference type="EMBL" id="DBA32247.1"/>
    </source>
</evidence>
<dbReference type="InterPro" id="IPR036322">
    <property type="entry name" value="WD40_repeat_dom_sf"/>
</dbReference>
<dbReference type="PANTHER" id="PTHR19878:SF7">
    <property type="entry name" value="PROTEIN ATG16L2"/>
    <property type="match status" value="1"/>
</dbReference>
<proteinExistence type="inferred from homology"/>
<dbReference type="SUPFAM" id="SSF50978">
    <property type="entry name" value="WD40 repeat-like"/>
    <property type="match status" value="1"/>
</dbReference>
<dbReference type="InterPro" id="IPR045160">
    <property type="entry name" value="ATG16"/>
</dbReference>
<dbReference type="GO" id="GO:0000045">
    <property type="term" value="P:autophagosome assembly"/>
    <property type="evidence" value="ECO:0007669"/>
    <property type="project" value="InterPro"/>
</dbReference>
<dbReference type="Pfam" id="PF00400">
    <property type="entry name" value="WD40"/>
    <property type="match status" value="5"/>
</dbReference>
<feature type="repeat" description="WD" evidence="3">
    <location>
        <begin position="280"/>
        <end position="311"/>
    </location>
</feature>
<comment type="caution">
    <text evidence="5">The sequence shown here is derived from an EMBL/GenBank/DDBJ whole genome shotgun (WGS) entry which is preliminary data.</text>
</comment>
<evidence type="ECO:0000313" key="6">
    <source>
        <dbReference type="Proteomes" id="UP001181693"/>
    </source>
</evidence>
<keyword evidence="6" id="KW-1185">Reference proteome</keyword>
<evidence type="ECO:0000256" key="1">
    <source>
        <dbReference type="ARBA" id="ARBA00009271"/>
    </source>
</evidence>
<gene>
    <name evidence="5" type="ORF">GDO54_000053</name>
</gene>
<sequence>MQRPGGDSETRWKRHIVRQLCHRDLQQHAAFRDLVQSYNKLLEKSVFLKDLTEKIQTEPLNHAARSPSSASHSPGPSDLHAIQKEIADLKASNGELAYEACELKKQVQERDDQLKEQSVRVAEFLDLLEGHRLQRQCLEEEEVRLVCANADLKENYDRLLYRRLLVEQNLHEKETEQREVIETMTRKKAMQAEQQNNLNERRKDEMWKSLVKRALRKTVSAEGSQSMIALGSSRFVGAIRNLFDLNFRKEPTDCEMEDSWYNPSSVCVICSPPKRALYSQEIHDSEIHAVRFSPNSKMVATGGADRTVKIWYIVGGQLHIHQILQGSNGGITSIEFDPSGLQLLAASFDGSAHLWKLDGRANESLTGHKGKVTAARFKMSLHRAVTCSMDRTIREWDLHKAACVRCIPVSSYCSDVVCSDLYMIRGHHDKKIRFWDSRSEHCVREVTLEEKITSLSIGQDQTQLLSCSRDDALNLIDLRQGNVLQVFRADGFKCGCDWTKAILSPDSSYAMAGSSDGTIFIWNAQTALLERSLNGEHSAAVNAVAWSLSGDFVVSVDRGRKAVLWSEY</sequence>
<evidence type="ECO:0000256" key="3">
    <source>
        <dbReference type="PROSITE-ProRule" id="PRU00221"/>
    </source>
</evidence>
<name>A0AAV3AZ24_PYXAD</name>
<dbReference type="SMART" id="SM00320">
    <property type="entry name" value="WD40"/>
    <property type="match status" value="7"/>
</dbReference>
<dbReference type="InterPro" id="IPR013923">
    <property type="entry name" value="Autophagy-rel_prot_16_dom"/>
</dbReference>
<dbReference type="Proteomes" id="UP001181693">
    <property type="component" value="Unassembled WGS sequence"/>
</dbReference>
<dbReference type="PANTHER" id="PTHR19878">
    <property type="entry name" value="AUTOPHAGY PROTEIN 16-LIKE"/>
    <property type="match status" value="1"/>
</dbReference>
<dbReference type="PROSITE" id="PS50082">
    <property type="entry name" value="WD_REPEATS_2"/>
    <property type="match status" value="4"/>
</dbReference>